<dbReference type="NCBIfam" id="NF010181">
    <property type="entry name" value="PRK13660.1"/>
    <property type="match status" value="1"/>
</dbReference>
<dbReference type="RefSeq" id="WP_025080480.1">
    <property type="nucleotide sequence ID" value="NZ_AZGI01000054.1"/>
</dbReference>
<evidence type="ECO:0000256" key="1">
    <source>
        <dbReference type="HAMAP-Rule" id="MF_01575"/>
    </source>
</evidence>
<dbReference type="AlphaFoldDB" id="A0A0R1YE43"/>
<dbReference type="OrthoDB" id="2301957at2"/>
<organism evidence="2 3">
    <name type="scientific">Lactobacillus hamsteri DSM 5661 = JCM 6256</name>
    <dbReference type="NCBI Taxonomy" id="1423754"/>
    <lineage>
        <taxon>Bacteria</taxon>
        <taxon>Bacillati</taxon>
        <taxon>Bacillota</taxon>
        <taxon>Bacilli</taxon>
        <taxon>Lactobacillales</taxon>
        <taxon>Lactobacillaceae</taxon>
        <taxon>Lactobacillus</taxon>
    </lineage>
</organism>
<dbReference type="PIRSF" id="PIRSF021290">
    <property type="entry name" value="DUF1273"/>
    <property type="match status" value="1"/>
</dbReference>
<keyword evidence="3" id="KW-1185">Reference proteome</keyword>
<reference evidence="2 3" key="1">
    <citation type="journal article" date="2015" name="Genome Announc.">
        <title>Expanding the biotechnology potential of lactobacilli through comparative genomics of 213 strains and associated genera.</title>
        <authorList>
            <person name="Sun Z."/>
            <person name="Harris H.M."/>
            <person name="McCann A."/>
            <person name="Guo C."/>
            <person name="Argimon S."/>
            <person name="Zhang W."/>
            <person name="Yang X."/>
            <person name="Jeffery I.B."/>
            <person name="Cooney J.C."/>
            <person name="Kagawa T.F."/>
            <person name="Liu W."/>
            <person name="Song Y."/>
            <person name="Salvetti E."/>
            <person name="Wrobel A."/>
            <person name="Rasinkangas P."/>
            <person name="Parkhill J."/>
            <person name="Rea M.C."/>
            <person name="O'Sullivan O."/>
            <person name="Ritari J."/>
            <person name="Douillard F.P."/>
            <person name="Paul Ross R."/>
            <person name="Yang R."/>
            <person name="Briner A.E."/>
            <person name="Felis G.E."/>
            <person name="de Vos W.M."/>
            <person name="Barrangou R."/>
            <person name="Klaenhammer T.R."/>
            <person name="Caufield P.W."/>
            <person name="Cui Y."/>
            <person name="Zhang H."/>
            <person name="O'Toole P.W."/>
        </authorList>
    </citation>
    <scope>NUCLEOTIDE SEQUENCE [LARGE SCALE GENOMIC DNA]</scope>
    <source>
        <strain evidence="2 3">DSM 5661</strain>
    </source>
</reference>
<accession>A0A0R1YE43</accession>
<dbReference type="Proteomes" id="UP000051223">
    <property type="component" value="Unassembled WGS sequence"/>
</dbReference>
<evidence type="ECO:0000313" key="2">
    <source>
        <dbReference type="EMBL" id="KRM38073.1"/>
    </source>
</evidence>
<dbReference type="SUPFAM" id="SSF102405">
    <property type="entry name" value="MCP/YpsA-like"/>
    <property type="match status" value="1"/>
</dbReference>
<dbReference type="EMBL" id="AZGI01000054">
    <property type="protein sequence ID" value="KRM38073.1"/>
    <property type="molecule type" value="Genomic_DNA"/>
</dbReference>
<dbReference type="HAMAP" id="MF_01575">
    <property type="entry name" value="UPF0398"/>
    <property type="match status" value="1"/>
</dbReference>
<evidence type="ECO:0000313" key="3">
    <source>
        <dbReference type="Proteomes" id="UP000051223"/>
    </source>
</evidence>
<dbReference type="PATRIC" id="fig|1423754.3.peg.1509"/>
<protein>
    <recommendedName>
        <fullName evidence="1">UPF0398 protein FC39_GL001466</fullName>
    </recommendedName>
</protein>
<dbReference type="STRING" id="1423754.FC39_GL001466"/>
<comment type="caution">
    <text evidence="2">The sequence shown here is derived from an EMBL/GenBank/DDBJ whole genome shotgun (WGS) entry which is preliminary data.</text>
</comment>
<dbReference type="PANTHER" id="PTHR38440">
    <property type="entry name" value="UPF0398 PROTEIN YPSA"/>
    <property type="match status" value="1"/>
</dbReference>
<dbReference type="Pfam" id="PF06908">
    <property type="entry name" value="YpsA"/>
    <property type="match status" value="1"/>
</dbReference>
<name>A0A0R1YE43_9LACO</name>
<proteinExistence type="inferred from homology"/>
<dbReference type="Gene3D" id="3.40.50.450">
    <property type="match status" value="1"/>
</dbReference>
<comment type="similarity">
    <text evidence="1">Belongs to the UPF0398 family.</text>
</comment>
<dbReference type="InterPro" id="IPR010697">
    <property type="entry name" value="YspA"/>
</dbReference>
<dbReference type="eggNOG" id="COG4474">
    <property type="taxonomic scope" value="Bacteria"/>
</dbReference>
<gene>
    <name evidence="2" type="ORF">FC39_GL001466</name>
</gene>
<sequence length="189" mass="22606">MQRLWVTGYRSYELNTFSDKDPKITIIKYALKSYFTNLLENGEMDWIITGANLGVEQWAAEVGVELRNDYPVQVSMMTPYEEFSSRWNENNQAKFINLKEKVDFYASTSNTTYKSPVQLRNYQNFMLLHTDRALMIYDEEHPGKPKFDYNLIKQYQETNDYPLDLIDFYDLQDIAEEYSENHRPNNYYE</sequence>
<dbReference type="PANTHER" id="PTHR38440:SF1">
    <property type="entry name" value="UPF0398 PROTEIN SPR0331"/>
    <property type="match status" value="1"/>
</dbReference>